<organism evidence="1 2">
    <name type="scientific">Hepatospora eriocheir</name>
    <dbReference type="NCBI Taxonomy" id="1081669"/>
    <lineage>
        <taxon>Eukaryota</taxon>
        <taxon>Fungi</taxon>
        <taxon>Fungi incertae sedis</taxon>
        <taxon>Microsporidia</taxon>
        <taxon>Hepatosporidae</taxon>
        <taxon>Hepatospora</taxon>
    </lineage>
</organism>
<name>A0A1X0QCI3_9MICR</name>
<evidence type="ECO:0000313" key="2">
    <source>
        <dbReference type="Proteomes" id="UP000192356"/>
    </source>
</evidence>
<dbReference type="VEuPathDB" id="MicrosporidiaDB:A0H76_2831"/>
<dbReference type="Proteomes" id="UP000192356">
    <property type="component" value="Unassembled WGS sequence"/>
</dbReference>
<protein>
    <submittedName>
        <fullName evidence="1">Uncharacterized protein</fullName>
    </submittedName>
</protein>
<comment type="caution">
    <text evidence="1">The sequence shown here is derived from an EMBL/GenBank/DDBJ whole genome shotgun (WGS) entry which is preliminary data.</text>
</comment>
<reference evidence="1 2" key="1">
    <citation type="journal article" date="2017" name="Environ. Microbiol.">
        <title>Decay of the glycolytic pathway and adaptation to intranuclear parasitism within Enterocytozoonidae microsporidia.</title>
        <authorList>
            <person name="Wiredu Boakye D."/>
            <person name="Jaroenlak P."/>
            <person name="Prachumwat A."/>
            <person name="Williams T.A."/>
            <person name="Bateman K.S."/>
            <person name="Itsathitphaisarn O."/>
            <person name="Sritunyalucksana K."/>
            <person name="Paszkiewicz K.H."/>
            <person name="Moore K.A."/>
            <person name="Stentiford G.D."/>
            <person name="Williams B.A."/>
        </authorList>
    </citation>
    <scope>NUCLEOTIDE SEQUENCE [LARGE SCALE GENOMIC DNA]</scope>
    <source>
        <strain evidence="1 2">GB1</strain>
    </source>
</reference>
<gene>
    <name evidence="1" type="ORF">HERIO_638</name>
</gene>
<accession>A0A1X0QCI3</accession>
<sequence>MNLSELKDNVLEIIYDQMLNHLGIYFIFKFETGIKEYAIKRFKYFKFHNIYKHLLGYDFLLKYCHGFFDKDQERINFLECLKKNMINYLRILT</sequence>
<dbReference type="AlphaFoldDB" id="A0A1X0QCI3"/>
<evidence type="ECO:0000313" key="1">
    <source>
        <dbReference type="EMBL" id="ORD97510.1"/>
    </source>
</evidence>
<dbReference type="EMBL" id="LVKB01000020">
    <property type="protein sequence ID" value="ORD97510.1"/>
    <property type="molecule type" value="Genomic_DNA"/>
</dbReference>
<dbReference type="VEuPathDB" id="MicrosporidiaDB:HERIO_638"/>
<proteinExistence type="predicted"/>
<keyword evidence="2" id="KW-1185">Reference proteome</keyword>